<gene>
    <name evidence="1" type="ORF">S01H1_14382</name>
</gene>
<name>X0U4Z5_9ZZZZ</name>
<accession>X0U4Z5</accession>
<reference evidence="1" key="1">
    <citation type="journal article" date="2014" name="Front. Microbiol.">
        <title>High frequency of phylogenetically diverse reductive dehalogenase-homologous genes in deep subseafloor sedimentary metagenomes.</title>
        <authorList>
            <person name="Kawai M."/>
            <person name="Futagami T."/>
            <person name="Toyoda A."/>
            <person name="Takaki Y."/>
            <person name="Nishi S."/>
            <person name="Hori S."/>
            <person name="Arai W."/>
            <person name="Tsubouchi T."/>
            <person name="Morono Y."/>
            <person name="Uchiyama I."/>
            <person name="Ito T."/>
            <person name="Fujiyama A."/>
            <person name="Inagaki F."/>
            <person name="Takami H."/>
        </authorList>
    </citation>
    <scope>NUCLEOTIDE SEQUENCE</scope>
    <source>
        <strain evidence="1">Expedition CK06-06</strain>
    </source>
</reference>
<comment type="caution">
    <text evidence="1">The sequence shown here is derived from an EMBL/GenBank/DDBJ whole genome shotgun (WGS) entry which is preliminary data.</text>
</comment>
<dbReference type="EMBL" id="BARS01007477">
    <property type="protein sequence ID" value="GAF83545.1"/>
    <property type="molecule type" value="Genomic_DNA"/>
</dbReference>
<dbReference type="AlphaFoldDB" id="X0U4Z5"/>
<evidence type="ECO:0000313" key="1">
    <source>
        <dbReference type="EMBL" id="GAF83545.1"/>
    </source>
</evidence>
<organism evidence="1">
    <name type="scientific">marine sediment metagenome</name>
    <dbReference type="NCBI Taxonomy" id="412755"/>
    <lineage>
        <taxon>unclassified sequences</taxon>
        <taxon>metagenomes</taxon>
        <taxon>ecological metagenomes</taxon>
    </lineage>
</organism>
<protein>
    <submittedName>
        <fullName evidence="1">Uncharacterized protein</fullName>
    </submittedName>
</protein>
<proteinExistence type="predicted"/>
<sequence>MVLFVDGHVAGPFLCWADFAWGWDDPDKPVFADPTGDDDAYN</sequence>